<evidence type="ECO:0000313" key="9">
    <source>
        <dbReference type="EMBL" id="PNF29275.1"/>
    </source>
</evidence>
<dbReference type="GO" id="GO:0043161">
    <property type="term" value="P:proteasome-mediated ubiquitin-dependent protein catabolic process"/>
    <property type="evidence" value="ECO:0007669"/>
    <property type="project" value="InterPro"/>
</dbReference>
<evidence type="ECO:0000259" key="8">
    <source>
        <dbReference type="PROSITE" id="PS51867"/>
    </source>
</evidence>
<dbReference type="InterPro" id="IPR013144">
    <property type="entry name" value="CRA_dom"/>
</dbReference>
<dbReference type="SMART" id="SM00667">
    <property type="entry name" value="LisH"/>
    <property type="match status" value="1"/>
</dbReference>
<dbReference type="GO" id="GO:0005634">
    <property type="term" value="C:nucleus"/>
    <property type="evidence" value="ECO:0007669"/>
    <property type="project" value="TreeGrafter"/>
</dbReference>
<dbReference type="PROSITE" id="PS50896">
    <property type="entry name" value="LISH"/>
    <property type="match status" value="1"/>
</dbReference>
<dbReference type="InterPro" id="IPR045098">
    <property type="entry name" value="Fyv10_fam"/>
</dbReference>
<dbReference type="SMART" id="SM00757">
    <property type="entry name" value="CRA"/>
    <property type="match status" value="1"/>
</dbReference>
<dbReference type="GO" id="GO:0008270">
    <property type="term" value="F:zinc ion binding"/>
    <property type="evidence" value="ECO:0007669"/>
    <property type="project" value="UniProtKB-KW"/>
</dbReference>
<evidence type="ECO:0000256" key="3">
    <source>
        <dbReference type="ARBA" id="ARBA00022723"/>
    </source>
</evidence>
<dbReference type="InterPro" id="IPR027370">
    <property type="entry name" value="Znf-RING_euk"/>
</dbReference>
<dbReference type="Pfam" id="PF10607">
    <property type="entry name" value="CTLH"/>
    <property type="match status" value="1"/>
</dbReference>
<keyword evidence="3" id="KW-0479">Metal-binding</keyword>
<dbReference type="Pfam" id="PF13445">
    <property type="entry name" value="zf-RING_UBOX"/>
    <property type="match status" value="1"/>
</dbReference>
<dbReference type="FunCoup" id="A0A2J7QL16">
    <property type="interactions" value="1470"/>
</dbReference>
<comment type="subcellular location">
    <subcellularLocation>
        <location evidence="1">Cytoplasm</location>
    </subcellularLocation>
</comment>
<evidence type="ECO:0000256" key="2">
    <source>
        <dbReference type="ARBA" id="ARBA00022490"/>
    </source>
</evidence>
<name>A0A2J7QL16_9NEOP</name>
<dbReference type="AlphaFoldDB" id="A0A2J7QL16"/>
<gene>
    <name evidence="9" type="primary">rmnd5a</name>
    <name evidence="9" type="ORF">B7P43_G08939</name>
</gene>
<dbReference type="InterPro" id="IPR006594">
    <property type="entry name" value="LisH"/>
</dbReference>
<dbReference type="InterPro" id="IPR006595">
    <property type="entry name" value="CTLH_C"/>
</dbReference>
<dbReference type="GO" id="GO:0005737">
    <property type="term" value="C:cytoplasm"/>
    <property type="evidence" value="ECO:0007669"/>
    <property type="project" value="UniProtKB-SubCell"/>
</dbReference>
<keyword evidence="10" id="KW-1185">Reference proteome</keyword>
<feature type="domain" description="CTLH" evidence="7">
    <location>
        <begin position="153"/>
        <end position="210"/>
    </location>
</feature>
<dbReference type="FunFam" id="3.30.40.10:FF:000143">
    <property type="entry name" value="Regulator of gluconeogenesis Rmd5"/>
    <property type="match status" value="1"/>
</dbReference>
<dbReference type="PANTHER" id="PTHR12170:SF3">
    <property type="entry name" value="GH10162P"/>
    <property type="match status" value="1"/>
</dbReference>
<dbReference type="SMART" id="SM00668">
    <property type="entry name" value="CTLH"/>
    <property type="match status" value="1"/>
</dbReference>
<dbReference type="OrthoDB" id="1933281at2759"/>
<dbReference type="STRING" id="105785.A0A2J7QL16"/>
<evidence type="ECO:0000256" key="5">
    <source>
        <dbReference type="ARBA" id="ARBA00022833"/>
    </source>
</evidence>
<sequence length="392" mass="44354">MESISGVEREIDKVLSKFSGVNEHADRVLQDLARNIESLKNELDIVPPDQELTAAQVVILRQTMNKIRETVHRIASEHRDLHSTVSKVGKAIDRSFVADFASTSREDVFSGSDKVQLLNQVICQHFYRQGMLDIADELAQEAGLKMEDGGKEPFSELNRILDSLKQRDLGPALEWAQSHRESLDTQNSSLEFKLHRLQFIDLIQRGQAGQAEAIHYARTHFQQFINKHEKEIQNLMGMFLYLPHGINSSPYSHLLDPNLWVEIYDVFTRDACSLLGLSVDSPLSVCINAGCTALPALLNIKQVMQQRQVTGIWNGKDELPIEIDLGQDSRYHSMFACPILRQQSTESNPPMRLICGHVISRDALNKLSNGNKLKCPYCPVEQNPSDARHIFF</sequence>
<evidence type="ECO:0000259" key="7">
    <source>
        <dbReference type="PROSITE" id="PS50897"/>
    </source>
</evidence>
<dbReference type="InterPro" id="IPR024964">
    <property type="entry name" value="CTLH/CRA"/>
</dbReference>
<dbReference type="PROSITE" id="PS50897">
    <property type="entry name" value="CTLH"/>
    <property type="match status" value="1"/>
</dbReference>
<organism evidence="9 10">
    <name type="scientific">Cryptotermes secundus</name>
    <dbReference type="NCBI Taxonomy" id="105785"/>
    <lineage>
        <taxon>Eukaryota</taxon>
        <taxon>Metazoa</taxon>
        <taxon>Ecdysozoa</taxon>
        <taxon>Arthropoda</taxon>
        <taxon>Hexapoda</taxon>
        <taxon>Insecta</taxon>
        <taxon>Pterygota</taxon>
        <taxon>Neoptera</taxon>
        <taxon>Polyneoptera</taxon>
        <taxon>Dictyoptera</taxon>
        <taxon>Blattodea</taxon>
        <taxon>Blattoidea</taxon>
        <taxon>Termitoidae</taxon>
        <taxon>Kalotermitidae</taxon>
        <taxon>Cryptotermitinae</taxon>
        <taxon>Cryptotermes</taxon>
    </lineage>
</organism>
<dbReference type="InterPro" id="IPR044063">
    <property type="entry name" value="ZF_RING_GID"/>
</dbReference>
<keyword evidence="5" id="KW-0862">Zinc</keyword>
<protein>
    <submittedName>
        <fullName evidence="9">RMD5-like protein A</fullName>
    </submittedName>
</protein>
<dbReference type="SUPFAM" id="SSF57850">
    <property type="entry name" value="RING/U-box"/>
    <property type="match status" value="1"/>
</dbReference>
<evidence type="ECO:0000256" key="1">
    <source>
        <dbReference type="ARBA" id="ARBA00004496"/>
    </source>
</evidence>
<reference evidence="9 10" key="1">
    <citation type="submission" date="2017-12" db="EMBL/GenBank/DDBJ databases">
        <title>Hemimetabolous genomes reveal molecular basis of termite eusociality.</title>
        <authorList>
            <person name="Harrison M.C."/>
            <person name="Jongepier E."/>
            <person name="Robertson H.M."/>
            <person name="Arning N."/>
            <person name="Bitard-Feildel T."/>
            <person name="Chao H."/>
            <person name="Childers C.P."/>
            <person name="Dinh H."/>
            <person name="Doddapaneni H."/>
            <person name="Dugan S."/>
            <person name="Gowin J."/>
            <person name="Greiner C."/>
            <person name="Han Y."/>
            <person name="Hu H."/>
            <person name="Hughes D.S.T."/>
            <person name="Huylmans A.-K."/>
            <person name="Kemena C."/>
            <person name="Kremer L.P.M."/>
            <person name="Lee S.L."/>
            <person name="Lopez-Ezquerra A."/>
            <person name="Mallet L."/>
            <person name="Monroy-Kuhn J.M."/>
            <person name="Moser A."/>
            <person name="Murali S.C."/>
            <person name="Muzny D.M."/>
            <person name="Otani S."/>
            <person name="Piulachs M.-D."/>
            <person name="Poelchau M."/>
            <person name="Qu J."/>
            <person name="Schaub F."/>
            <person name="Wada-Katsumata A."/>
            <person name="Worley K.C."/>
            <person name="Xie Q."/>
            <person name="Ylla G."/>
            <person name="Poulsen M."/>
            <person name="Gibbs R.A."/>
            <person name="Schal C."/>
            <person name="Richards S."/>
            <person name="Belles X."/>
            <person name="Korb J."/>
            <person name="Bornberg-Bauer E."/>
        </authorList>
    </citation>
    <scope>NUCLEOTIDE SEQUENCE [LARGE SCALE GENOMIC DNA]</scope>
    <source>
        <tissue evidence="9">Whole body</tissue>
    </source>
</reference>
<feature type="domain" description="RING-Gid-type" evidence="8">
    <location>
        <begin position="337"/>
        <end position="378"/>
    </location>
</feature>
<dbReference type="GO" id="GO:0061630">
    <property type="term" value="F:ubiquitin protein ligase activity"/>
    <property type="evidence" value="ECO:0007669"/>
    <property type="project" value="InterPro"/>
</dbReference>
<keyword evidence="4 6" id="KW-0863">Zinc-finger</keyword>
<evidence type="ECO:0000256" key="4">
    <source>
        <dbReference type="ARBA" id="ARBA00022771"/>
    </source>
</evidence>
<accession>A0A2J7QL16</accession>
<dbReference type="PANTHER" id="PTHR12170">
    <property type="entry name" value="MACROPHAGE ERYTHROBLAST ATTACHER-RELATED"/>
    <property type="match status" value="1"/>
</dbReference>
<dbReference type="EMBL" id="NEVH01013254">
    <property type="protein sequence ID" value="PNF29275.1"/>
    <property type="molecule type" value="Genomic_DNA"/>
</dbReference>
<dbReference type="InParanoid" id="A0A2J7QL16"/>
<feature type="zinc finger region" description="RING-Gid-type" evidence="6">
    <location>
        <begin position="337"/>
        <end position="378"/>
    </location>
</feature>
<dbReference type="PROSITE" id="PS51867">
    <property type="entry name" value="ZF_RING_GID"/>
    <property type="match status" value="1"/>
</dbReference>
<evidence type="ECO:0000256" key="6">
    <source>
        <dbReference type="PROSITE-ProRule" id="PRU01215"/>
    </source>
</evidence>
<keyword evidence="2" id="KW-0963">Cytoplasm</keyword>
<dbReference type="GO" id="GO:0034657">
    <property type="term" value="C:GID complex"/>
    <property type="evidence" value="ECO:0007669"/>
    <property type="project" value="TreeGrafter"/>
</dbReference>
<evidence type="ECO:0000313" key="10">
    <source>
        <dbReference type="Proteomes" id="UP000235965"/>
    </source>
</evidence>
<dbReference type="Proteomes" id="UP000235965">
    <property type="component" value="Unassembled WGS sequence"/>
</dbReference>
<proteinExistence type="predicted"/>
<comment type="caution">
    <text evidence="9">The sequence shown here is derived from an EMBL/GenBank/DDBJ whole genome shotgun (WGS) entry which is preliminary data.</text>
</comment>